<dbReference type="Pfam" id="PF13191">
    <property type="entry name" value="AAA_16"/>
    <property type="match status" value="1"/>
</dbReference>
<reference evidence="4 5" key="2">
    <citation type="submission" date="2018-12" db="EMBL/GenBank/DDBJ databases">
        <title>Simiduia agarivorans gen. nov., sp. nov., a marine, agarolytic bacterium isolated from shallow coastal water from Keelung, Taiwan.</title>
        <authorList>
            <person name="Shieh W.Y."/>
        </authorList>
    </citation>
    <scope>NUCLEOTIDE SEQUENCE [LARGE SCALE GENOMIC DNA]</scope>
    <source>
        <strain evidence="4 5">GTF-13</strain>
    </source>
</reference>
<dbReference type="GO" id="GO:0005737">
    <property type="term" value="C:cytoplasm"/>
    <property type="evidence" value="ECO:0007669"/>
    <property type="project" value="TreeGrafter"/>
</dbReference>
<keyword evidence="5" id="KW-1185">Reference proteome</keyword>
<evidence type="ECO:0000313" key="5">
    <source>
        <dbReference type="Proteomes" id="UP000280792"/>
    </source>
</evidence>
<dbReference type="AlphaFoldDB" id="A0A3P3VPW1"/>
<accession>A0A3P3VPW1</accession>
<dbReference type="EMBL" id="QWEZ01000002">
    <property type="protein sequence ID" value="RRJ82853.1"/>
    <property type="molecule type" value="Genomic_DNA"/>
</dbReference>
<evidence type="ECO:0000313" key="4">
    <source>
        <dbReference type="EMBL" id="RRJ82853.1"/>
    </source>
</evidence>
<dbReference type="Pfam" id="PF00211">
    <property type="entry name" value="Guanylate_cyc"/>
    <property type="match status" value="1"/>
</dbReference>
<dbReference type="GO" id="GO:0035556">
    <property type="term" value="P:intracellular signal transduction"/>
    <property type="evidence" value="ECO:0007669"/>
    <property type="project" value="InterPro"/>
</dbReference>
<dbReference type="SUPFAM" id="SSF48452">
    <property type="entry name" value="TPR-like"/>
    <property type="match status" value="1"/>
</dbReference>
<comment type="caution">
    <text evidence="4">The sequence shown here is derived from an EMBL/GenBank/DDBJ whole genome shotgun (WGS) entry which is preliminary data.</text>
</comment>
<dbReference type="InterPro" id="IPR027417">
    <property type="entry name" value="P-loop_NTPase"/>
</dbReference>
<gene>
    <name evidence="4" type="ORF">D0544_13470</name>
</gene>
<dbReference type="SUPFAM" id="SSF55073">
    <property type="entry name" value="Nucleotide cyclase"/>
    <property type="match status" value="1"/>
</dbReference>
<proteinExistence type="predicted"/>
<dbReference type="InterPro" id="IPR041664">
    <property type="entry name" value="AAA_16"/>
</dbReference>
<dbReference type="PANTHER" id="PTHR16305:SF28">
    <property type="entry name" value="GUANYLATE CYCLASE DOMAIN-CONTAINING PROTEIN"/>
    <property type="match status" value="1"/>
</dbReference>
<dbReference type="CDD" id="cd07302">
    <property type="entry name" value="CHD"/>
    <property type="match status" value="1"/>
</dbReference>
<reference evidence="4 5" key="1">
    <citation type="submission" date="2018-08" db="EMBL/GenBank/DDBJ databases">
        <authorList>
            <person name="Khan S.A."/>
        </authorList>
    </citation>
    <scope>NUCLEOTIDE SEQUENCE [LARGE SCALE GENOMIC DNA]</scope>
    <source>
        <strain evidence="4 5">GTF-13</strain>
    </source>
</reference>
<dbReference type="GO" id="GO:0009190">
    <property type="term" value="P:cyclic nucleotide biosynthetic process"/>
    <property type="evidence" value="ECO:0007669"/>
    <property type="project" value="InterPro"/>
</dbReference>
<evidence type="ECO:0000259" key="3">
    <source>
        <dbReference type="PROSITE" id="PS50125"/>
    </source>
</evidence>
<dbReference type="RefSeq" id="WP_125016978.1">
    <property type="nucleotide sequence ID" value="NZ_QWEZ01000002.1"/>
</dbReference>
<dbReference type="InterPro" id="IPR001054">
    <property type="entry name" value="A/G_cyclase"/>
</dbReference>
<keyword evidence="2" id="KW-0067">ATP-binding</keyword>
<name>A0A3P3VPW1_9GAMM</name>
<protein>
    <recommendedName>
        <fullName evidence="3">Guanylate cyclase domain-containing protein</fullName>
    </recommendedName>
</protein>
<dbReference type="Gene3D" id="3.40.50.300">
    <property type="entry name" value="P-loop containing nucleotide triphosphate hydrolases"/>
    <property type="match status" value="1"/>
</dbReference>
<dbReference type="SUPFAM" id="SSF52540">
    <property type="entry name" value="P-loop containing nucleoside triphosphate hydrolases"/>
    <property type="match status" value="1"/>
</dbReference>
<dbReference type="Gene3D" id="1.25.40.10">
    <property type="entry name" value="Tetratricopeptide repeat domain"/>
    <property type="match status" value="1"/>
</dbReference>
<dbReference type="Proteomes" id="UP000280792">
    <property type="component" value="Unassembled WGS sequence"/>
</dbReference>
<evidence type="ECO:0000256" key="1">
    <source>
        <dbReference type="ARBA" id="ARBA00022741"/>
    </source>
</evidence>
<organism evidence="4 5">
    <name type="scientific">Aestuariirhabdus litorea</name>
    <dbReference type="NCBI Taxonomy" id="2528527"/>
    <lineage>
        <taxon>Bacteria</taxon>
        <taxon>Pseudomonadati</taxon>
        <taxon>Pseudomonadota</taxon>
        <taxon>Gammaproteobacteria</taxon>
        <taxon>Oceanospirillales</taxon>
        <taxon>Aestuariirhabdaceae</taxon>
        <taxon>Aestuariirhabdus</taxon>
    </lineage>
</organism>
<dbReference type="SMART" id="SM00044">
    <property type="entry name" value="CYCc"/>
    <property type="match status" value="1"/>
</dbReference>
<keyword evidence="1" id="KW-0547">Nucleotide-binding</keyword>
<sequence length="1067" mass="117401">MADPSHSRSRCWDCDTPLPRSCSACGQLCVIGQTFCGSCGHKLTGLEARDREALAERRQLTVMFCDLVGSTALSQRLDPEDLRELIHAYQQLCRERVTQFGGYIARYMGDGVLVYFGYPRAHELDVERAVRAGLAIAESVGRIVVGEHPPLSVRVGIETGLVVAGDIIGEGESQEHSVLGDTPNLAARLQALARPGSVVVGPGTYRLISRRFRLQALGEHSLKGMSLPVPAYRVEGALEHARSDPSVPVLGRQPEIDLLAGRLLESGQQGAVLLLEGESGLGKSRLVRHLVGLASGRFERAVLHCSPFYSNRPLYPVRRHWNNLLGMQGTADRSRALRQLCEAHGVRNPELLEWLERALLIGDTTASDGASETLVGFRDVRRVQQERNEMLSALQEVVLRFSHHKPLLLVVEDAHWVDSSTAEFLRRLCQRPERVGLAILVTSREPLDWMPEVEGRFLRVGLQPLDPLSAQALVAAVAGGRTLPPLTCETIVQRSGGSPLYVEELTKAVLDASQQGEGAQRVPSSLEDSLRARLDRLGPSKAIAQFLAVLGRHFSHRLVMACAPFGRAECERGLGQLLEAGLLMGTGRGERRGYAFRHSMVQEVAYASLLNRTRRGHHRRIAERILQRLPELASSAPDMLASHFDQGQRYTEAIEYWYQAGLQAAASWAHVEAVNHFNLALKRLEAQGDPSPLAERELAIRIELVRSLRVLERVDEGLEQLPPAMRVARQLGGGEAMAMLQNLQGNLQFSRGDIEACLLSHGQALETARSIGSVAAQVQALSGIGDANLLRGMLVTAEQAYDRCLALCSGEALRPLRSPNLCLRGHMRLYLNRLPESEEDIREAIGLALELQDKRTEMIARGSCLAKTLCEQARYESACQELESALEVACGLKAERFEALYRLFLVRARYGAGVAGDLNPLADQAIEIAEATGFGYVGAIVFGAKALVAPDREACQRALRSGETLLTSTAPSQNHLWFLRDAIEVSLRDAQWRQAQYYAARLEQYTRRQPLAWATLYIDLVALCLSARSAARPEGVEKQVQGFRRRCGDGGMQAALQLLERIEGRSP</sequence>
<dbReference type="PROSITE" id="PS50125">
    <property type="entry name" value="GUANYLATE_CYCLASE_2"/>
    <property type="match status" value="1"/>
</dbReference>
<dbReference type="InterPro" id="IPR011990">
    <property type="entry name" value="TPR-like_helical_dom_sf"/>
</dbReference>
<dbReference type="InterPro" id="IPR029787">
    <property type="entry name" value="Nucleotide_cyclase"/>
</dbReference>
<feature type="domain" description="Guanylate cyclase" evidence="3">
    <location>
        <begin position="61"/>
        <end position="190"/>
    </location>
</feature>
<dbReference type="PANTHER" id="PTHR16305">
    <property type="entry name" value="TESTICULAR SOLUBLE ADENYLYL CYCLASE"/>
    <property type="match status" value="1"/>
</dbReference>
<evidence type="ECO:0000256" key="2">
    <source>
        <dbReference type="ARBA" id="ARBA00022840"/>
    </source>
</evidence>
<dbReference type="GO" id="GO:0005524">
    <property type="term" value="F:ATP binding"/>
    <property type="evidence" value="ECO:0007669"/>
    <property type="project" value="UniProtKB-KW"/>
</dbReference>
<dbReference type="Gene3D" id="3.30.70.1230">
    <property type="entry name" value="Nucleotide cyclase"/>
    <property type="match status" value="1"/>
</dbReference>
<dbReference type="GO" id="GO:0004016">
    <property type="term" value="F:adenylate cyclase activity"/>
    <property type="evidence" value="ECO:0007669"/>
    <property type="project" value="UniProtKB-ARBA"/>
</dbReference>